<feature type="region of interest" description="Disordered" evidence="1">
    <location>
        <begin position="76"/>
        <end position="95"/>
    </location>
</feature>
<dbReference type="GO" id="GO:0008375">
    <property type="term" value="F:acetylglucosaminyltransferase activity"/>
    <property type="evidence" value="ECO:0007669"/>
    <property type="project" value="TreeGrafter"/>
</dbReference>
<name>A0A7S0M7U4_9CRYP</name>
<gene>
    <name evidence="2" type="ORF">CCUR1050_LOCUS11292</name>
</gene>
<accession>A0A7S0M7U4</accession>
<dbReference type="AlphaFoldDB" id="A0A7S0M7U4"/>
<sequence length="460" mass="52130">MRAEKIRTEQGGPSLLFHSLEVRINLGVALMQLGNHNSNPIDLYNESEQIFLSVLRVHPEFDSALQNLKAVRKNRQLRGGGSLDSNGGHLKQKPHHEHKWIPEFLKDLKRDTPPRTPSNFFSTGGSIEMPSCTSAPKSERLLTIGIPTVPREGNQQYLSQTLNAIINQLPIRPDDPLYTSIIILVLNNRPGEHQEFEDVKAKIGSSIYSHFFKFEEVSLTEVVSNNSHKEHWIHDPTKVIRQTRAVVSLLRLSDGLSTHFMFMEDDFLICPNALRTLQYIISKAHAYYPGESWSGIRVSYGLCGIIVMDKDTSAIAEYLLQHEERLPPDHLVPEWIASESTQAHAHNKGRQNIAYRFNLMRHIGHISTLSNRSQELTQDTGKRYSGCFEELSARPKGHLLFNEAWKPVVECLSDDFWPCNKPENWPNSWPLQVTAKGAQRLDGGSAQREISFADPHSSDP</sequence>
<organism evidence="2">
    <name type="scientific">Cryptomonas curvata</name>
    <dbReference type="NCBI Taxonomy" id="233186"/>
    <lineage>
        <taxon>Eukaryota</taxon>
        <taxon>Cryptophyceae</taxon>
        <taxon>Cryptomonadales</taxon>
        <taxon>Cryptomonadaceae</taxon>
        <taxon>Cryptomonas</taxon>
    </lineage>
</organism>
<feature type="region of interest" description="Disordered" evidence="1">
    <location>
        <begin position="112"/>
        <end position="133"/>
    </location>
</feature>
<dbReference type="PANTHER" id="PTHR12062:SF33">
    <property type="entry name" value="ALPHA-1,6-MANNOSYL-GLYCOPROTEIN 4-BETA-N-ACETYLGLUCOSAMINYLTRANSFERASE-LIKE"/>
    <property type="match status" value="1"/>
</dbReference>
<evidence type="ECO:0000313" key="2">
    <source>
        <dbReference type="EMBL" id="CAD8633611.1"/>
    </source>
</evidence>
<dbReference type="PANTHER" id="PTHR12062">
    <property type="entry name" value="N-ACETYLGLUCOSAMINYLTRANSFERASE VI"/>
    <property type="match status" value="1"/>
</dbReference>
<dbReference type="GO" id="GO:0006487">
    <property type="term" value="P:protein N-linked glycosylation"/>
    <property type="evidence" value="ECO:0007669"/>
    <property type="project" value="TreeGrafter"/>
</dbReference>
<reference evidence="2" key="1">
    <citation type="submission" date="2021-01" db="EMBL/GenBank/DDBJ databases">
        <authorList>
            <person name="Corre E."/>
            <person name="Pelletier E."/>
            <person name="Niang G."/>
            <person name="Scheremetjew M."/>
            <person name="Finn R."/>
            <person name="Kale V."/>
            <person name="Holt S."/>
            <person name="Cochrane G."/>
            <person name="Meng A."/>
            <person name="Brown T."/>
            <person name="Cohen L."/>
        </authorList>
    </citation>
    <scope>NUCLEOTIDE SEQUENCE</scope>
    <source>
        <strain evidence="2">CCAP979/52</strain>
    </source>
</reference>
<protein>
    <submittedName>
        <fullName evidence="2">Uncharacterized protein</fullName>
    </submittedName>
</protein>
<evidence type="ECO:0000256" key="1">
    <source>
        <dbReference type="SAM" id="MobiDB-lite"/>
    </source>
</evidence>
<dbReference type="InterPro" id="IPR006759">
    <property type="entry name" value="Glyco_transf_54"/>
</dbReference>
<proteinExistence type="predicted"/>
<dbReference type="EMBL" id="HBEZ01020378">
    <property type="protein sequence ID" value="CAD8633611.1"/>
    <property type="molecule type" value="Transcribed_RNA"/>
</dbReference>
<feature type="region of interest" description="Disordered" evidence="1">
    <location>
        <begin position="440"/>
        <end position="460"/>
    </location>
</feature>
<feature type="compositionally biased region" description="Polar residues" evidence="1">
    <location>
        <begin position="117"/>
        <end position="133"/>
    </location>
</feature>